<dbReference type="PROSITE" id="PS50600">
    <property type="entry name" value="ULP_PROTEASE"/>
    <property type="match status" value="1"/>
</dbReference>
<dbReference type="GO" id="GO:0006508">
    <property type="term" value="P:proteolysis"/>
    <property type="evidence" value="ECO:0007669"/>
    <property type="project" value="UniProtKB-KW"/>
</dbReference>
<evidence type="ECO:0000313" key="6">
    <source>
        <dbReference type="EMBL" id="RKP05940.1"/>
    </source>
</evidence>
<feature type="domain" description="Ubiquitin-like protease family profile" evidence="5">
    <location>
        <begin position="17"/>
        <end position="180"/>
    </location>
</feature>
<gene>
    <name evidence="6" type="ORF">THASP1DRAFT_35243</name>
</gene>
<dbReference type="EMBL" id="KZ992994">
    <property type="protein sequence ID" value="RKP05940.1"/>
    <property type="molecule type" value="Genomic_DNA"/>
</dbReference>
<evidence type="ECO:0000313" key="7">
    <source>
        <dbReference type="Proteomes" id="UP000271241"/>
    </source>
</evidence>
<name>A0A4P9XKY0_9FUNG</name>
<dbReference type="OrthoDB" id="1939479at2759"/>
<dbReference type="Proteomes" id="UP000271241">
    <property type="component" value="Unassembled WGS sequence"/>
</dbReference>
<evidence type="ECO:0000256" key="2">
    <source>
        <dbReference type="ARBA" id="ARBA00022670"/>
    </source>
</evidence>
<dbReference type="SUPFAM" id="SSF54001">
    <property type="entry name" value="Cysteine proteinases"/>
    <property type="match status" value="1"/>
</dbReference>
<dbReference type="Pfam" id="PF02902">
    <property type="entry name" value="Peptidase_C48"/>
    <property type="match status" value="1"/>
</dbReference>
<evidence type="ECO:0000259" key="5">
    <source>
        <dbReference type="PROSITE" id="PS50600"/>
    </source>
</evidence>
<proteinExistence type="inferred from homology"/>
<dbReference type="GO" id="GO:0016929">
    <property type="term" value="F:deSUMOylase activity"/>
    <property type="evidence" value="ECO:0007669"/>
    <property type="project" value="TreeGrafter"/>
</dbReference>
<keyword evidence="2" id="KW-0645">Protease</keyword>
<evidence type="ECO:0000256" key="1">
    <source>
        <dbReference type="ARBA" id="ARBA00005234"/>
    </source>
</evidence>
<dbReference type="Gene3D" id="3.40.395.10">
    <property type="entry name" value="Adenoviral Proteinase, Chain A"/>
    <property type="match status" value="1"/>
</dbReference>
<dbReference type="GO" id="GO:0080090">
    <property type="term" value="P:regulation of primary metabolic process"/>
    <property type="evidence" value="ECO:0007669"/>
    <property type="project" value="UniProtKB-ARBA"/>
</dbReference>
<keyword evidence="4" id="KW-0788">Thiol protease</keyword>
<dbReference type="AlphaFoldDB" id="A0A4P9XKY0"/>
<dbReference type="GO" id="GO:0016926">
    <property type="term" value="P:protein desumoylation"/>
    <property type="evidence" value="ECO:0007669"/>
    <property type="project" value="TreeGrafter"/>
</dbReference>
<keyword evidence="7" id="KW-1185">Reference proteome</keyword>
<dbReference type="STRING" id="78915.A0A4P9XKY0"/>
<protein>
    <recommendedName>
        <fullName evidence="5">Ubiquitin-like protease family profile domain-containing protein</fullName>
    </recommendedName>
</protein>
<evidence type="ECO:0000256" key="3">
    <source>
        <dbReference type="ARBA" id="ARBA00022801"/>
    </source>
</evidence>
<comment type="similarity">
    <text evidence="1">Belongs to the peptidase C48 family.</text>
</comment>
<dbReference type="GO" id="GO:0060255">
    <property type="term" value="P:regulation of macromolecule metabolic process"/>
    <property type="evidence" value="ECO:0007669"/>
    <property type="project" value="UniProtKB-ARBA"/>
</dbReference>
<organism evidence="6 7">
    <name type="scientific">Thamnocephalis sphaerospora</name>
    <dbReference type="NCBI Taxonomy" id="78915"/>
    <lineage>
        <taxon>Eukaryota</taxon>
        <taxon>Fungi</taxon>
        <taxon>Fungi incertae sedis</taxon>
        <taxon>Zoopagomycota</taxon>
        <taxon>Zoopagomycotina</taxon>
        <taxon>Zoopagomycetes</taxon>
        <taxon>Zoopagales</taxon>
        <taxon>Sigmoideomycetaceae</taxon>
        <taxon>Thamnocephalis</taxon>
    </lineage>
</organism>
<reference evidence="7" key="1">
    <citation type="journal article" date="2018" name="Nat. Microbiol.">
        <title>Leveraging single-cell genomics to expand the fungal tree of life.</title>
        <authorList>
            <person name="Ahrendt S.R."/>
            <person name="Quandt C.A."/>
            <person name="Ciobanu D."/>
            <person name="Clum A."/>
            <person name="Salamov A."/>
            <person name="Andreopoulos B."/>
            <person name="Cheng J.F."/>
            <person name="Woyke T."/>
            <person name="Pelin A."/>
            <person name="Henrissat B."/>
            <person name="Reynolds N.K."/>
            <person name="Benny G.L."/>
            <person name="Smith M.E."/>
            <person name="James T.Y."/>
            <person name="Grigoriev I.V."/>
        </authorList>
    </citation>
    <scope>NUCLEOTIDE SEQUENCE [LARGE SCALE GENOMIC DNA]</scope>
    <source>
        <strain evidence="7">RSA 1356</strain>
    </source>
</reference>
<evidence type="ECO:0000256" key="4">
    <source>
        <dbReference type="ARBA" id="ARBA00022807"/>
    </source>
</evidence>
<dbReference type="PANTHER" id="PTHR12606:SF141">
    <property type="entry name" value="GH15225P-RELATED"/>
    <property type="match status" value="1"/>
</dbReference>
<accession>A0A4P9XKY0</accession>
<dbReference type="InterPro" id="IPR038765">
    <property type="entry name" value="Papain-like_cys_pep_sf"/>
</dbReference>
<sequence>MLQPHTTTWCVVNKFNITVGDHDIRTLRDRQWLNDEVVNFYVNLLMDRANKEQGRPSIHCFNTFFYPTLRDSGYQKVRRWTKKVDLFTKDFVIIPIHLGMHWCCAVINFRSKRFEYYDSLFGDDRGCFALFREYIRLESLDKKKQEFDLSGWTDYEPKDIPGQANGYDCGVFACTFAEYVSRAEPFDFTQKNMKHMRALMTYEIASGELLHRRSPSRADAALN</sequence>
<dbReference type="PANTHER" id="PTHR12606">
    <property type="entry name" value="SENTRIN/SUMO-SPECIFIC PROTEASE"/>
    <property type="match status" value="1"/>
</dbReference>
<dbReference type="GO" id="GO:0005634">
    <property type="term" value="C:nucleus"/>
    <property type="evidence" value="ECO:0007669"/>
    <property type="project" value="TreeGrafter"/>
</dbReference>
<dbReference type="FunFam" id="3.40.395.10:FF:000001">
    <property type="entry name" value="Sentrin-specific protease 1"/>
    <property type="match status" value="1"/>
</dbReference>
<keyword evidence="3" id="KW-0378">Hydrolase</keyword>
<dbReference type="InterPro" id="IPR003653">
    <property type="entry name" value="Peptidase_C48_C"/>
</dbReference>